<feature type="compositionally biased region" description="Polar residues" evidence="1">
    <location>
        <begin position="68"/>
        <end position="91"/>
    </location>
</feature>
<dbReference type="AlphaFoldDB" id="A0AA43QV95"/>
<feature type="compositionally biased region" description="Acidic residues" evidence="1">
    <location>
        <begin position="317"/>
        <end position="328"/>
    </location>
</feature>
<feature type="region of interest" description="Disordered" evidence="1">
    <location>
        <begin position="125"/>
        <end position="183"/>
    </location>
</feature>
<dbReference type="EMBL" id="JAPUFD010000024">
    <property type="protein sequence ID" value="MDI1493236.1"/>
    <property type="molecule type" value="Genomic_DNA"/>
</dbReference>
<accession>A0AA43QV95</accession>
<gene>
    <name evidence="2" type="ORF">OHK93_005024</name>
</gene>
<feature type="compositionally biased region" description="Low complexity" evidence="1">
    <location>
        <begin position="141"/>
        <end position="164"/>
    </location>
</feature>
<comment type="caution">
    <text evidence="2">The sequence shown here is derived from an EMBL/GenBank/DDBJ whole genome shotgun (WGS) entry which is preliminary data.</text>
</comment>
<keyword evidence="3" id="KW-1185">Reference proteome</keyword>
<feature type="compositionally biased region" description="Basic residues" evidence="1">
    <location>
        <begin position="130"/>
        <end position="140"/>
    </location>
</feature>
<evidence type="ECO:0000256" key="1">
    <source>
        <dbReference type="SAM" id="MobiDB-lite"/>
    </source>
</evidence>
<evidence type="ECO:0000313" key="2">
    <source>
        <dbReference type="EMBL" id="MDI1493236.1"/>
    </source>
</evidence>
<reference evidence="2" key="1">
    <citation type="journal article" date="2023" name="Genome Biol. Evol.">
        <title>First Whole Genome Sequence and Flow Cytometry Genome Size Data for the Lichen-Forming Fungus Ramalina farinacea (Ascomycota).</title>
        <authorList>
            <person name="Llewellyn T."/>
            <person name="Mian S."/>
            <person name="Hill R."/>
            <person name="Leitch I.J."/>
            <person name="Gaya E."/>
        </authorList>
    </citation>
    <scope>NUCLEOTIDE SEQUENCE</scope>
    <source>
        <strain evidence="2">LIQ254RAFAR</strain>
    </source>
</reference>
<feature type="compositionally biased region" description="Basic and acidic residues" evidence="1">
    <location>
        <begin position="304"/>
        <end position="316"/>
    </location>
</feature>
<organism evidence="2 3">
    <name type="scientific">Ramalina farinacea</name>
    <dbReference type="NCBI Taxonomy" id="258253"/>
    <lineage>
        <taxon>Eukaryota</taxon>
        <taxon>Fungi</taxon>
        <taxon>Dikarya</taxon>
        <taxon>Ascomycota</taxon>
        <taxon>Pezizomycotina</taxon>
        <taxon>Lecanoromycetes</taxon>
        <taxon>OSLEUM clade</taxon>
        <taxon>Lecanoromycetidae</taxon>
        <taxon>Lecanorales</taxon>
        <taxon>Lecanorineae</taxon>
        <taxon>Ramalinaceae</taxon>
        <taxon>Ramalina</taxon>
    </lineage>
</organism>
<sequence>MAYLTREELADFISPRIPAAHDSGSLGSDDHGDGNGNELPGPKNLRPSPMPTGGRPLQKASKARAGPSTVQDQPRASSAIMTPTKNNQQKQPLPRSQAPLPPLEKRISSATERIRRFSGEKIAGLSSRFAHAHRHHRRRGYSGSSSSSGSRRSSHSSRNSVGAGQQRQQHLLPSSNGANNKNQNLTVQRALNIDLDATLRGKMQPLERRIDELQITLPTATDFGIIMARLDALTAAFWAVHNDRGGEYSGHRTPTGRGSGLANGLPPGDRDGVSRIGRGPSGVGDDSIMDGLPYWNRAEVQRSGWEKGKGKGKQELVEEEEDLFISDL</sequence>
<proteinExistence type="predicted"/>
<feature type="region of interest" description="Disordered" evidence="1">
    <location>
        <begin position="1"/>
        <end position="103"/>
    </location>
</feature>
<evidence type="ECO:0000313" key="3">
    <source>
        <dbReference type="Proteomes" id="UP001161017"/>
    </source>
</evidence>
<feature type="region of interest" description="Disordered" evidence="1">
    <location>
        <begin position="248"/>
        <end position="271"/>
    </location>
</feature>
<dbReference type="Proteomes" id="UP001161017">
    <property type="component" value="Unassembled WGS sequence"/>
</dbReference>
<feature type="compositionally biased region" description="Polar residues" evidence="1">
    <location>
        <begin position="165"/>
        <end position="183"/>
    </location>
</feature>
<protein>
    <submittedName>
        <fullName evidence="2">Uncharacterized protein</fullName>
    </submittedName>
</protein>
<name>A0AA43QV95_9LECA</name>
<feature type="region of interest" description="Disordered" evidence="1">
    <location>
        <begin position="303"/>
        <end position="328"/>
    </location>
</feature>